<keyword evidence="3 6" id="KW-0812">Transmembrane</keyword>
<evidence type="ECO:0000256" key="1">
    <source>
        <dbReference type="ARBA" id="ARBA00004651"/>
    </source>
</evidence>
<name>A0A1Y6DBD8_9GAMM</name>
<feature type="transmembrane region" description="Helical" evidence="6">
    <location>
        <begin position="72"/>
        <end position="95"/>
    </location>
</feature>
<dbReference type="EMBL" id="FXAM01000001">
    <property type="protein sequence ID" value="SMF96945.1"/>
    <property type="molecule type" value="Genomic_DNA"/>
</dbReference>
<dbReference type="Gene3D" id="1.20.1560.10">
    <property type="entry name" value="ABC transporter type 1, transmembrane domain"/>
    <property type="match status" value="1"/>
</dbReference>
<feature type="transmembrane region" description="Helical" evidence="6">
    <location>
        <begin position="181"/>
        <end position="200"/>
    </location>
</feature>
<evidence type="ECO:0000256" key="5">
    <source>
        <dbReference type="ARBA" id="ARBA00023136"/>
    </source>
</evidence>
<keyword evidence="4 6" id="KW-1133">Transmembrane helix</keyword>
<dbReference type="PANTHER" id="PTHR11384">
    <property type="entry name" value="ATP-BINDING CASSETTE, SUB-FAMILY D MEMBER"/>
    <property type="match status" value="1"/>
</dbReference>
<evidence type="ECO:0000256" key="2">
    <source>
        <dbReference type="ARBA" id="ARBA00022448"/>
    </source>
</evidence>
<dbReference type="GO" id="GO:0005886">
    <property type="term" value="C:plasma membrane"/>
    <property type="evidence" value="ECO:0007669"/>
    <property type="project" value="UniProtKB-SubCell"/>
</dbReference>
<protein>
    <submittedName>
        <fullName evidence="8">Putative ATP-binding cassette transporter</fullName>
    </submittedName>
</protein>
<dbReference type="Proteomes" id="UP000192923">
    <property type="component" value="Unassembled WGS sequence"/>
</dbReference>
<dbReference type="InterPro" id="IPR050835">
    <property type="entry name" value="ABC_transporter_sub-D"/>
</dbReference>
<feature type="transmembrane region" description="Helical" evidence="6">
    <location>
        <begin position="265"/>
        <end position="289"/>
    </location>
</feature>
<dbReference type="OrthoDB" id="9810134at2"/>
<dbReference type="InterPro" id="IPR011527">
    <property type="entry name" value="ABC1_TM_dom"/>
</dbReference>
<dbReference type="InterPro" id="IPR036640">
    <property type="entry name" value="ABC1_TM_sf"/>
</dbReference>
<dbReference type="SUPFAM" id="SSF90123">
    <property type="entry name" value="ABC transporter transmembrane region"/>
    <property type="match status" value="1"/>
</dbReference>
<accession>A0A1Y6DBD8</accession>
<dbReference type="STRING" id="1760988.SAMN02949497_4359"/>
<keyword evidence="2" id="KW-0813">Transport</keyword>
<dbReference type="AlphaFoldDB" id="A0A1Y6DBD8"/>
<evidence type="ECO:0000256" key="4">
    <source>
        <dbReference type="ARBA" id="ARBA00022989"/>
    </source>
</evidence>
<sequence length="571" mass="63631">MNDNEVILDRRTWDRFVTVVKNLKSSGIGRQAALMFGLLFLLLLGVNGLNVLSSYVGRDFMTAIEHRDTQDFVAQAFVYVGVFALATAVAVLYRYTEERLGLLWREWLTRRLVGFYLEHPTYYRLNDRLAENGEVHNPDQRIAEDVKAFTTTTLSFALMLLNSAFTVLAFSGVMWSISPVLFAVTVLYSLFGSYMTFVLGRPLVGFNYAQFDKEATFRSDLIHVRENAESIAILRREGRVKGRILRHFDEVVANFRKIITINRNLGFFTTGYNSMVQIIPALVVAPMFMRGEAEFGVITQAAMAFAHLLGAFSLVVTQFQSISSFAAVIARLGALAEAMEQARTPRLCAIETHADGGHLGYEHLTLRAQNNHGHVLVEDLSIDIPEGRRVLVTGPDHGASVALFRATGGLWDLGAGCVAHPGLDQMMFLPERPYLPPGTLRESLLRTGQEHAVDDRQIMAVLEALRLEALVERAGGLDVEQQWGSLLSLAEQQWVAFARLFIAAPRFALLDRLGSALDAEQIARLLAMLDERGITYLHFAPPGEPRQAYDAVLELSGTGPWTWTLLRPEPS</sequence>
<keyword evidence="8" id="KW-0547">Nucleotide-binding</keyword>
<dbReference type="PANTHER" id="PTHR11384:SF59">
    <property type="entry name" value="LYSOSOMAL COBALAMIN TRANSPORTER ABCD4"/>
    <property type="match status" value="1"/>
</dbReference>
<proteinExistence type="predicted"/>
<dbReference type="GO" id="GO:0005524">
    <property type="term" value="F:ATP binding"/>
    <property type="evidence" value="ECO:0007669"/>
    <property type="project" value="UniProtKB-KW"/>
</dbReference>
<feature type="domain" description="ABC transmembrane type-1" evidence="7">
    <location>
        <begin position="38"/>
        <end position="324"/>
    </location>
</feature>
<dbReference type="Gene3D" id="3.40.50.300">
    <property type="entry name" value="P-loop containing nucleotide triphosphate hydrolases"/>
    <property type="match status" value="1"/>
</dbReference>
<dbReference type="Pfam" id="PF06472">
    <property type="entry name" value="ABC_membrane_2"/>
    <property type="match status" value="1"/>
</dbReference>
<keyword evidence="5 6" id="KW-0472">Membrane</keyword>
<dbReference type="InterPro" id="IPR027417">
    <property type="entry name" value="P-loop_NTPase"/>
</dbReference>
<evidence type="ECO:0000256" key="6">
    <source>
        <dbReference type="SAM" id="Phobius"/>
    </source>
</evidence>
<keyword evidence="8" id="KW-0067">ATP-binding</keyword>
<keyword evidence="9" id="KW-1185">Reference proteome</keyword>
<evidence type="ECO:0000259" key="7">
    <source>
        <dbReference type="PROSITE" id="PS50929"/>
    </source>
</evidence>
<dbReference type="SUPFAM" id="SSF52540">
    <property type="entry name" value="P-loop containing nucleoside triphosphate hydrolases"/>
    <property type="match status" value="1"/>
</dbReference>
<evidence type="ECO:0000313" key="9">
    <source>
        <dbReference type="Proteomes" id="UP000192923"/>
    </source>
</evidence>
<evidence type="ECO:0000313" key="8">
    <source>
        <dbReference type="EMBL" id="SMF96945.1"/>
    </source>
</evidence>
<dbReference type="PROSITE" id="PS50929">
    <property type="entry name" value="ABC_TM1F"/>
    <property type="match status" value="1"/>
</dbReference>
<dbReference type="RefSeq" id="WP_085215785.1">
    <property type="nucleotide sequence ID" value="NZ_FXAM01000001.1"/>
</dbReference>
<gene>
    <name evidence="8" type="ORF">SAMN02949497_4359</name>
</gene>
<feature type="transmembrane region" description="Helical" evidence="6">
    <location>
        <begin position="32"/>
        <end position="52"/>
    </location>
</feature>
<feature type="transmembrane region" description="Helical" evidence="6">
    <location>
        <begin position="156"/>
        <end position="175"/>
    </location>
</feature>
<organism evidence="8 9">
    <name type="scientific">Methylomagnum ishizawai</name>
    <dbReference type="NCBI Taxonomy" id="1760988"/>
    <lineage>
        <taxon>Bacteria</taxon>
        <taxon>Pseudomonadati</taxon>
        <taxon>Pseudomonadota</taxon>
        <taxon>Gammaproteobacteria</taxon>
        <taxon>Methylococcales</taxon>
        <taxon>Methylococcaceae</taxon>
        <taxon>Methylomagnum</taxon>
    </lineage>
</organism>
<evidence type="ECO:0000256" key="3">
    <source>
        <dbReference type="ARBA" id="ARBA00022692"/>
    </source>
</evidence>
<reference evidence="8 9" key="1">
    <citation type="submission" date="2016-12" db="EMBL/GenBank/DDBJ databases">
        <authorList>
            <person name="Song W.-J."/>
            <person name="Kurnit D.M."/>
        </authorList>
    </citation>
    <scope>NUCLEOTIDE SEQUENCE [LARGE SCALE GENOMIC DNA]</scope>
    <source>
        <strain evidence="8 9">175</strain>
    </source>
</reference>
<comment type="subcellular location">
    <subcellularLocation>
        <location evidence="1">Cell membrane</location>
        <topology evidence="1">Multi-pass membrane protein</topology>
    </subcellularLocation>
</comment>
<feature type="transmembrane region" description="Helical" evidence="6">
    <location>
        <begin position="295"/>
        <end position="316"/>
    </location>
</feature>
<dbReference type="GO" id="GO:0140359">
    <property type="term" value="F:ABC-type transporter activity"/>
    <property type="evidence" value="ECO:0007669"/>
    <property type="project" value="InterPro"/>
</dbReference>